<evidence type="ECO:0000313" key="2">
    <source>
        <dbReference type="EMBL" id="ABJ85606.1"/>
    </source>
</evidence>
<dbReference type="Pfam" id="PF00535">
    <property type="entry name" value="Glycos_transf_2"/>
    <property type="match status" value="1"/>
</dbReference>
<sequence>MTPTSISIVIATRNRVAPLRATLETLRGQSLFPREVLIVDASDGEETRELIGSLAPDSPFPLTYTPSLIRSAARQRNAGADLASGEVLVFMDDDVLLDQRFLEELVGPFAADADGRLGGVSGTIINQTYTQPKGVNRLLLGLCLGNFDACWAGRLMGPAVNFLPRDTPGTVQQVDWLFSTGTAYRKDVFRRYRFGEQFTGYSFAEDVHLSARVGRDYRLSNTCRARFEHRDLGQHTHTDWVALGESMVINRRAIMVDILGRDGLADAVRLFAYEFLYCGLTMLVQARFRPRQLTKVGLILWGKLRGFVTAWTNHAMPTVRPGY</sequence>
<dbReference type="Gene3D" id="3.90.550.10">
    <property type="entry name" value="Spore Coat Polysaccharide Biosynthesis Protein SpsA, Chain A"/>
    <property type="match status" value="1"/>
</dbReference>
<keyword evidence="2" id="KW-0808">Transferase</keyword>
<dbReference type="EMBL" id="CP000473">
    <property type="protein sequence ID" value="ABJ85606.1"/>
    <property type="molecule type" value="Genomic_DNA"/>
</dbReference>
<dbReference type="eggNOG" id="COG1216">
    <property type="taxonomic scope" value="Bacteria"/>
</dbReference>
<dbReference type="GO" id="GO:0016758">
    <property type="term" value="F:hexosyltransferase activity"/>
    <property type="evidence" value="ECO:0007669"/>
    <property type="project" value="UniProtKB-ARBA"/>
</dbReference>
<accession>Q01XK9</accession>
<dbReference type="SUPFAM" id="SSF53448">
    <property type="entry name" value="Nucleotide-diphospho-sugar transferases"/>
    <property type="match status" value="1"/>
</dbReference>
<reference evidence="2" key="1">
    <citation type="submission" date="2006-10" db="EMBL/GenBank/DDBJ databases">
        <title>Complete sequence of Solibacter usitatus Ellin6076.</title>
        <authorList>
            <consortium name="US DOE Joint Genome Institute"/>
            <person name="Copeland A."/>
            <person name="Lucas S."/>
            <person name="Lapidus A."/>
            <person name="Barry K."/>
            <person name="Detter J.C."/>
            <person name="Glavina del Rio T."/>
            <person name="Hammon N."/>
            <person name="Israni S."/>
            <person name="Dalin E."/>
            <person name="Tice H."/>
            <person name="Pitluck S."/>
            <person name="Thompson L.S."/>
            <person name="Brettin T."/>
            <person name="Bruce D."/>
            <person name="Han C."/>
            <person name="Tapia R."/>
            <person name="Gilna P."/>
            <person name="Schmutz J."/>
            <person name="Larimer F."/>
            <person name="Land M."/>
            <person name="Hauser L."/>
            <person name="Kyrpides N."/>
            <person name="Mikhailova N."/>
            <person name="Janssen P.H."/>
            <person name="Kuske C.R."/>
            <person name="Richardson P."/>
        </authorList>
    </citation>
    <scope>NUCLEOTIDE SEQUENCE</scope>
    <source>
        <strain evidence="2">Ellin6076</strain>
    </source>
</reference>
<dbReference type="InterPro" id="IPR029044">
    <property type="entry name" value="Nucleotide-diphossugar_trans"/>
</dbReference>
<dbReference type="STRING" id="234267.Acid_4647"/>
<proteinExistence type="predicted"/>
<feature type="domain" description="Glycosyltransferase 2-like" evidence="1">
    <location>
        <begin position="7"/>
        <end position="123"/>
    </location>
</feature>
<evidence type="ECO:0000259" key="1">
    <source>
        <dbReference type="Pfam" id="PF00535"/>
    </source>
</evidence>
<name>Q01XK9_SOLUE</name>
<dbReference type="InParanoid" id="Q01XK9"/>
<protein>
    <submittedName>
        <fullName evidence="2">Glycosyl transferase, family 2</fullName>
    </submittedName>
</protein>
<dbReference type="CAZy" id="GT2">
    <property type="family name" value="Glycosyltransferase Family 2"/>
</dbReference>
<organism evidence="2">
    <name type="scientific">Solibacter usitatus (strain Ellin6076)</name>
    <dbReference type="NCBI Taxonomy" id="234267"/>
    <lineage>
        <taxon>Bacteria</taxon>
        <taxon>Pseudomonadati</taxon>
        <taxon>Acidobacteriota</taxon>
        <taxon>Terriglobia</taxon>
        <taxon>Bryobacterales</taxon>
        <taxon>Solibacteraceae</taxon>
        <taxon>Candidatus Solibacter</taxon>
    </lineage>
</organism>
<dbReference type="OrthoDB" id="153025at2"/>
<gene>
    <name evidence="2" type="ordered locus">Acid_4647</name>
</gene>
<dbReference type="CDD" id="cd00761">
    <property type="entry name" value="Glyco_tranf_GTA_type"/>
    <property type="match status" value="1"/>
</dbReference>
<dbReference type="AlphaFoldDB" id="Q01XK9"/>
<dbReference type="KEGG" id="sus:Acid_4647"/>
<dbReference type="HOGENOM" id="CLU_860248_0_0_0"/>
<dbReference type="InterPro" id="IPR001173">
    <property type="entry name" value="Glyco_trans_2-like"/>
</dbReference>
<dbReference type="PANTHER" id="PTHR22916:SF71">
    <property type="entry name" value="GLYCOSYL TRANSFERASE"/>
    <property type="match status" value="1"/>
</dbReference>
<dbReference type="PANTHER" id="PTHR22916">
    <property type="entry name" value="GLYCOSYLTRANSFERASE"/>
    <property type="match status" value="1"/>
</dbReference>